<evidence type="ECO:0000313" key="4">
    <source>
        <dbReference type="Proteomes" id="UP000193498"/>
    </source>
</evidence>
<feature type="region of interest" description="Disordered" evidence="1">
    <location>
        <begin position="344"/>
        <end position="367"/>
    </location>
</feature>
<protein>
    <recommendedName>
        <fullName evidence="2">DUF7905 domain-containing protein</fullName>
    </recommendedName>
</protein>
<sequence>MSSSDYHFTVQTLNSWSQESLSAVKNKVAQIESSTNTTVHFISSTNAFKVQGSSYEKVDAAARKLLKIIQVLQRQEKFSQNARERAPTTSLYTFTGQRQQGTESASVYIQNREKPSSEHPEDTLSKSFQFHADIENPSNLLVPQSDVNYLEEISSSTKTVALLKDRTITVTGQRLECIEEALARFQHLENRALQASYQNTILSLVHYPYVEKRIKLFFFNYSPAGLHLGVPFTSKHALSSIYFLLPVVENQETGIWSGPDNIYSSALSKIIDWENALATRTIPRNDSRLAAMDVQTNSAPTVKIAWKDFANSDPMEVNECPVTTTLTTTPNHLDDNIERSDMNTNPTTSEPLQACQPTQDVQGKKNPEWSLPGKLLRDYNFNEIKMAFRKSLDHVRYFQGEVTLEARLGKIAYGNVTSDVLTKLWEPHELNEGMNIKPIFSNIVATEYSTIKHLLDQLGTGHSRQPYYIVEADARFSPSKSYSTVQLHINANMVNLEKVVTKKDHVLDINWNSLSRVYDFQLKIWTRKHLRHDIKPYTTFLKNISINPSDLKFVYRDDDRHIRVKQIKLKRKQFYRIDDHLTLELTLVTILSPFTSFSGRVEADPAQGKSYFTIRVSSHTLDSHMCHNISLRPGDIPPWSVDELVGGPSCHHLVRLIRTMIILTERAQEKPGGNKQAGSPQ</sequence>
<keyword evidence="4" id="KW-1185">Reference proteome</keyword>
<evidence type="ECO:0000259" key="2">
    <source>
        <dbReference type="Pfam" id="PF25482"/>
    </source>
</evidence>
<evidence type="ECO:0000256" key="1">
    <source>
        <dbReference type="SAM" id="MobiDB-lite"/>
    </source>
</evidence>
<dbReference type="InParanoid" id="A0A1Y1YCM8"/>
<dbReference type="AlphaFoldDB" id="A0A1Y1YCM8"/>
<feature type="domain" description="DUF7905" evidence="2">
    <location>
        <begin position="374"/>
        <end position="643"/>
    </location>
</feature>
<organism evidence="3 4">
    <name type="scientific">Basidiobolus meristosporus CBS 931.73</name>
    <dbReference type="NCBI Taxonomy" id="1314790"/>
    <lineage>
        <taxon>Eukaryota</taxon>
        <taxon>Fungi</taxon>
        <taxon>Fungi incertae sedis</taxon>
        <taxon>Zoopagomycota</taxon>
        <taxon>Entomophthoromycotina</taxon>
        <taxon>Basidiobolomycetes</taxon>
        <taxon>Basidiobolales</taxon>
        <taxon>Basidiobolaceae</taxon>
        <taxon>Basidiobolus</taxon>
    </lineage>
</organism>
<dbReference type="OrthoDB" id="7875889at2759"/>
<dbReference type="Proteomes" id="UP000193498">
    <property type="component" value="Unassembled WGS sequence"/>
</dbReference>
<feature type="compositionally biased region" description="Polar residues" evidence="1">
    <location>
        <begin position="87"/>
        <end position="105"/>
    </location>
</feature>
<accession>A0A1Y1YCM8</accession>
<proteinExistence type="predicted"/>
<dbReference type="EMBL" id="MCFE01000168">
    <property type="protein sequence ID" value="ORX95749.1"/>
    <property type="molecule type" value="Genomic_DNA"/>
</dbReference>
<dbReference type="STRING" id="1314790.A0A1Y1YCM8"/>
<dbReference type="Pfam" id="PF25482">
    <property type="entry name" value="DUF7905"/>
    <property type="match status" value="1"/>
</dbReference>
<gene>
    <name evidence="3" type="ORF">K493DRAFT_22761</name>
</gene>
<comment type="caution">
    <text evidence="3">The sequence shown here is derived from an EMBL/GenBank/DDBJ whole genome shotgun (WGS) entry which is preliminary data.</text>
</comment>
<feature type="compositionally biased region" description="Polar residues" evidence="1">
    <location>
        <begin position="344"/>
        <end position="361"/>
    </location>
</feature>
<evidence type="ECO:0000313" key="3">
    <source>
        <dbReference type="EMBL" id="ORX95749.1"/>
    </source>
</evidence>
<name>A0A1Y1YCM8_9FUNG</name>
<feature type="region of interest" description="Disordered" evidence="1">
    <location>
        <begin position="79"/>
        <end position="105"/>
    </location>
</feature>
<reference evidence="3 4" key="1">
    <citation type="submission" date="2016-07" db="EMBL/GenBank/DDBJ databases">
        <title>Pervasive Adenine N6-methylation of Active Genes in Fungi.</title>
        <authorList>
            <consortium name="DOE Joint Genome Institute"/>
            <person name="Mondo S.J."/>
            <person name="Dannebaum R.O."/>
            <person name="Kuo R.C."/>
            <person name="Labutti K."/>
            <person name="Haridas S."/>
            <person name="Kuo A."/>
            <person name="Salamov A."/>
            <person name="Ahrendt S.R."/>
            <person name="Lipzen A."/>
            <person name="Sullivan W."/>
            <person name="Andreopoulos W.B."/>
            <person name="Clum A."/>
            <person name="Lindquist E."/>
            <person name="Daum C."/>
            <person name="Ramamoorthy G.K."/>
            <person name="Gryganskyi A."/>
            <person name="Culley D."/>
            <person name="Magnuson J.K."/>
            <person name="James T.Y."/>
            <person name="O'Malley M.A."/>
            <person name="Stajich J.E."/>
            <person name="Spatafora J.W."/>
            <person name="Visel A."/>
            <person name="Grigoriev I.V."/>
        </authorList>
    </citation>
    <scope>NUCLEOTIDE SEQUENCE [LARGE SCALE GENOMIC DNA]</scope>
    <source>
        <strain evidence="3 4">CBS 931.73</strain>
    </source>
</reference>
<dbReference type="InterPro" id="IPR057227">
    <property type="entry name" value="DUF7905"/>
</dbReference>